<accession>A0A2G5PH59</accession>
<feature type="domain" description="DUF732" evidence="2">
    <location>
        <begin position="44"/>
        <end position="121"/>
    </location>
</feature>
<reference evidence="3 4" key="1">
    <citation type="journal article" date="2017" name="Infect. Genet. Evol.">
        <title>The new phylogeny of the genus Mycobacterium: The old and the news.</title>
        <authorList>
            <person name="Tortoli E."/>
            <person name="Fedrizzi T."/>
            <person name="Meehan C.J."/>
            <person name="Trovato A."/>
            <person name="Grottola A."/>
            <person name="Giacobazzi E."/>
            <person name="Serpini G.F."/>
            <person name="Tagliazucchi S."/>
            <person name="Fabio A."/>
            <person name="Bettua C."/>
            <person name="Bertorelli R."/>
            <person name="Frascaro F."/>
            <person name="De Sanctis V."/>
            <person name="Pecorari M."/>
            <person name="Jousson O."/>
            <person name="Segata N."/>
            <person name="Cirillo D.M."/>
        </authorList>
    </citation>
    <scope>NUCLEOTIDE SEQUENCE [LARGE SCALE GENOMIC DNA]</scope>
    <source>
        <strain evidence="3 4">CIP1034565</strain>
    </source>
</reference>
<gene>
    <name evidence="3" type="ORF">CQY22_001510</name>
</gene>
<evidence type="ECO:0000313" key="3">
    <source>
        <dbReference type="EMBL" id="PIB77648.1"/>
    </source>
</evidence>
<dbReference type="AlphaFoldDB" id="A0A2G5PH59"/>
<dbReference type="EMBL" id="PDCN02000001">
    <property type="protein sequence ID" value="PIB77648.1"/>
    <property type="molecule type" value="Genomic_DNA"/>
</dbReference>
<dbReference type="InterPro" id="IPR007969">
    <property type="entry name" value="DUF732"/>
</dbReference>
<feature type="signal peptide" evidence="1">
    <location>
        <begin position="1"/>
        <end position="30"/>
    </location>
</feature>
<feature type="chain" id="PRO_5013895754" evidence="1">
    <location>
        <begin position="31"/>
        <end position="128"/>
    </location>
</feature>
<protein>
    <submittedName>
        <fullName evidence="3">DUF732 domain-containing protein</fullName>
    </submittedName>
</protein>
<keyword evidence="4" id="KW-1185">Reference proteome</keyword>
<dbReference type="Proteomes" id="UP000230551">
    <property type="component" value="Unassembled WGS sequence"/>
</dbReference>
<proteinExistence type="predicted"/>
<organism evidence="3 4">
    <name type="scientific">Mycolicibacterium brumae</name>
    <dbReference type="NCBI Taxonomy" id="85968"/>
    <lineage>
        <taxon>Bacteria</taxon>
        <taxon>Bacillati</taxon>
        <taxon>Actinomycetota</taxon>
        <taxon>Actinomycetes</taxon>
        <taxon>Mycobacteriales</taxon>
        <taxon>Mycobacteriaceae</taxon>
        <taxon>Mycolicibacterium</taxon>
    </lineage>
</organism>
<sequence length="128" mass="13076">MSVVSHRFAAAALTVGCLLAGGFTAGPAHADDGDAPVEAAPTAADVKFTESVVALGIPTKPDDDVPAVGRKVCEMMTAGLAGQINPIPAVRGTLRTLQNNGLTKTQAAGLLQASVVTYCPEYGRFLPR</sequence>
<comment type="caution">
    <text evidence="3">The sequence shown here is derived from an EMBL/GenBank/DDBJ whole genome shotgun (WGS) entry which is preliminary data.</text>
</comment>
<dbReference type="OrthoDB" id="4738674at2"/>
<name>A0A2G5PH59_9MYCO</name>
<keyword evidence="1" id="KW-0732">Signal</keyword>
<evidence type="ECO:0000256" key="1">
    <source>
        <dbReference type="SAM" id="SignalP"/>
    </source>
</evidence>
<evidence type="ECO:0000259" key="2">
    <source>
        <dbReference type="Pfam" id="PF05305"/>
    </source>
</evidence>
<dbReference type="Pfam" id="PF05305">
    <property type="entry name" value="DUF732"/>
    <property type="match status" value="1"/>
</dbReference>
<dbReference type="STRING" id="85968.GCA_900073015_01544"/>
<evidence type="ECO:0000313" key="4">
    <source>
        <dbReference type="Proteomes" id="UP000230551"/>
    </source>
</evidence>